<dbReference type="EMBL" id="JACCAC010000001">
    <property type="protein sequence ID" value="NYG56868.1"/>
    <property type="molecule type" value="Genomic_DNA"/>
</dbReference>
<sequence>MQPMHRVTPDELATLRMENELLRYEVRHLSARLREAEAAGGEPASAHRGVEVANVAPQTRDDLVWLLRRIDDVPLVGRLLRRRPGVQTLRERYLEGPAA</sequence>
<reference evidence="1 2" key="1">
    <citation type="submission" date="2020-07" db="EMBL/GenBank/DDBJ databases">
        <title>Sequencing the genomes of 1000 actinobacteria strains.</title>
        <authorList>
            <person name="Klenk H.-P."/>
        </authorList>
    </citation>
    <scope>NUCLEOTIDE SEQUENCE [LARGE SCALE GENOMIC DNA]</scope>
    <source>
        <strain evidence="1 2">DSM 24552</strain>
    </source>
</reference>
<keyword evidence="2" id="KW-1185">Reference proteome</keyword>
<dbReference type="RefSeq" id="WP_179519052.1">
    <property type="nucleotide sequence ID" value="NZ_JACCAC010000001.1"/>
</dbReference>
<evidence type="ECO:0000313" key="1">
    <source>
        <dbReference type="EMBL" id="NYG56868.1"/>
    </source>
</evidence>
<accession>A0A7Y9RY41</accession>
<gene>
    <name evidence="1" type="ORF">BJ989_003172</name>
</gene>
<organism evidence="1 2">
    <name type="scientific">Nocardioides perillae</name>
    <dbReference type="NCBI Taxonomy" id="1119534"/>
    <lineage>
        <taxon>Bacteria</taxon>
        <taxon>Bacillati</taxon>
        <taxon>Actinomycetota</taxon>
        <taxon>Actinomycetes</taxon>
        <taxon>Propionibacteriales</taxon>
        <taxon>Nocardioidaceae</taxon>
        <taxon>Nocardioides</taxon>
    </lineage>
</organism>
<comment type="caution">
    <text evidence="1">The sequence shown here is derived from an EMBL/GenBank/DDBJ whole genome shotgun (WGS) entry which is preliminary data.</text>
</comment>
<evidence type="ECO:0000313" key="2">
    <source>
        <dbReference type="Proteomes" id="UP000544110"/>
    </source>
</evidence>
<name>A0A7Y9RY41_9ACTN</name>
<protein>
    <submittedName>
        <fullName evidence="1">Uncharacterized protein</fullName>
    </submittedName>
</protein>
<proteinExistence type="predicted"/>
<dbReference type="AlphaFoldDB" id="A0A7Y9RY41"/>
<dbReference type="Proteomes" id="UP000544110">
    <property type="component" value="Unassembled WGS sequence"/>
</dbReference>